<evidence type="ECO:0000313" key="3">
    <source>
        <dbReference type="Proteomes" id="UP001595386"/>
    </source>
</evidence>
<evidence type="ECO:0008006" key="4">
    <source>
        <dbReference type="Google" id="ProtNLM"/>
    </source>
</evidence>
<organism evidence="2 3">
    <name type="scientific">Halomonas tibetensis</name>
    <dbReference type="NCBI Taxonomy" id="2259590"/>
    <lineage>
        <taxon>Bacteria</taxon>
        <taxon>Pseudomonadati</taxon>
        <taxon>Pseudomonadota</taxon>
        <taxon>Gammaproteobacteria</taxon>
        <taxon>Oceanospirillales</taxon>
        <taxon>Halomonadaceae</taxon>
        <taxon>Halomonas</taxon>
    </lineage>
</organism>
<name>A0ABV7B6J1_9GAMM</name>
<dbReference type="EMBL" id="JBHRSQ010000016">
    <property type="protein sequence ID" value="MFC2992868.1"/>
    <property type="molecule type" value="Genomic_DNA"/>
</dbReference>
<feature type="chain" id="PRO_5046870255" description="Outer membrane protein beta-barrel domain-containing protein" evidence="1">
    <location>
        <begin position="31"/>
        <end position="252"/>
    </location>
</feature>
<comment type="caution">
    <text evidence="2">The sequence shown here is derived from an EMBL/GenBank/DDBJ whole genome shotgun (WGS) entry which is preliminary data.</text>
</comment>
<keyword evidence="1" id="KW-0732">Signal</keyword>
<dbReference type="SUPFAM" id="SSF56925">
    <property type="entry name" value="OMPA-like"/>
    <property type="match status" value="1"/>
</dbReference>
<evidence type="ECO:0000256" key="1">
    <source>
        <dbReference type="SAM" id="SignalP"/>
    </source>
</evidence>
<dbReference type="RefSeq" id="WP_379759960.1">
    <property type="nucleotide sequence ID" value="NZ_JBHRSQ010000016.1"/>
</dbReference>
<sequence length="252" mass="26962">MVKRLPLALTMALTLGSGLGSPGLVSQASAANDAWRFQLTPYAWMAGLSGDVRPLPQAPTISTSRSFSDVLDDLDGAFFLTGSARRDRWVLFGDLTWASLSHESSLAPGIAGEGKLRQRSFTAAAGYQVVSESKHRLDLMAGARAWRIEAEVAVPALGLSASKTERWVDPILAARLRSAWTPGWSTLVHADIGGFGAGADTTWQLVATGNYQVSDAFTLAAGYRHLVVDRNESGTRIDVAMSGPLLGVTWRF</sequence>
<proteinExistence type="predicted"/>
<reference evidence="3" key="1">
    <citation type="journal article" date="2019" name="Int. J. Syst. Evol. Microbiol.">
        <title>The Global Catalogue of Microorganisms (GCM) 10K type strain sequencing project: providing services to taxonomists for standard genome sequencing and annotation.</title>
        <authorList>
            <consortium name="The Broad Institute Genomics Platform"/>
            <consortium name="The Broad Institute Genome Sequencing Center for Infectious Disease"/>
            <person name="Wu L."/>
            <person name="Ma J."/>
        </authorList>
    </citation>
    <scope>NUCLEOTIDE SEQUENCE [LARGE SCALE GENOMIC DNA]</scope>
    <source>
        <strain evidence="3">KCTC 52660</strain>
    </source>
</reference>
<dbReference type="Proteomes" id="UP001595386">
    <property type="component" value="Unassembled WGS sequence"/>
</dbReference>
<feature type="signal peptide" evidence="1">
    <location>
        <begin position="1"/>
        <end position="30"/>
    </location>
</feature>
<keyword evidence="3" id="KW-1185">Reference proteome</keyword>
<gene>
    <name evidence="2" type="ORF">ACFODV_12570</name>
</gene>
<dbReference type="InterPro" id="IPR011250">
    <property type="entry name" value="OMP/PagP_B-barrel"/>
</dbReference>
<accession>A0ABV7B6J1</accession>
<protein>
    <recommendedName>
        <fullName evidence="4">Outer membrane protein beta-barrel domain-containing protein</fullName>
    </recommendedName>
</protein>
<evidence type="ECO:0000313" key="2">
    <source>
        <dbReference type="EMBL" id="MFC2992868.1"/>
    </source>
</evidence>